<reference evidence="2" key="1">
    <citation type="journal article" date="2017" name="Nat. Ecol. Evol.">
        <title>Genome expansion and lineage-specific genetic innovations in the forest pathogenic fungi Armillaria.</title>
        <authorList>
            <person name="Sipos G."/>
            <person name="Prasanna A.N."/>
            <person name="Walter M.C."/>
            <person name="O'Connor E."/>
            <person name="Balint B."/>
            <person name="Krizsan K."/>
            <person name="Kiss B."/>
            <person name="Hess J."/>
            <person name="Varga T."/>
            <person name="Slot J."/>
            <person name="Riley R."/>
            <person name="Boka B."/>
            <person name="Rigling D."/>
            <person name="Barry K."/>
            <person name="Lee J."/>
            <person name="Mihaltcheva S."/>
            <person name="LaButti K."/>
            <person name="Lipzen A."/>
            <person name="Waldron R."/>
            <person name="Moloney N.M."/>
            <person name="Sperisen C."/>
            <person name="Kredics L."/>
            <person name="Vagvoelgyi C."/>
            <person name="Patrignani A."/>
            <person name="Fitzpatrick D."/>
            <person name="Nagy I."/>
            <person name="Doyle S."/>
            <person name="Anderson J.B."/>
            <person name="Grigoriev I.V."/>
            <person name="Gueldener U."/>
            <person name="Muensterkoetter M."/>
            <person name="Nagy L.G."/>
        </authorList>
    </citation>
    <scope>NUCLEOTIDE SEQUENCE [LARGE SCALE GENOMIC DNA]</scope>
    <source>
        <strain evidence="2">28-4</strain>
    </source>
</reference>
<dbReference type="AlphaFoldDB" id="A0A2H3BCQ4"/>
<organism evidence="1 2">
    <name type="scientific">Armillaria solidipes</name>
    <dbReference type="NCBI Taxonomy" id="1076256"/>
    <lineage>
        <taxon>Eukaryota</taxon>
        <taxon>Fungi</taxon>
        <taxon>Dikarya</taxon>
        <taxon>Basidiomycota</taxon>
        <taxon>Agaricomycotina</taxon>
        <taxon>Agaricomycetes</taxon>
        <taxon>Agaricomycetidae</taxon>
        <taxon>Agaricales</taxon>
        <taxon>Marasmiineae</taxon>
        <taxon>Physalacriaceae</taxon>
        <taxon>Armillaria</taxon>
    </lineage>
</organism>
<gene>
    <name evidence="1" type="ORF">ARMSODRAFT_1019266</name>
</gene>
<dbReference type="Proteomes" id="UP000218334">
    <property type="component" value="Unassembled WGS sequence"/>
</dbReference>
<evidence type="ECO:0000313" key="1">
    <source>
        <dbReference type="EMBL" id="PBK68645.1"/>
    </source>
</evidence>
<name>A0A2H3BCQ4_9AGAR</name>
<evidence type="ECO:0000313" key="2">
    <source>
        <dbReference type="Proteomes" id="UP000218334"/>
    </source>
</evidence>
<dbReference type="EMBL" id="KZ293431">
    <property type="protein sequence ID" value="PBK68645.1"/>
    <property type="molecule type" value="Genomic_DNA"/>
</dbReference>
<accession>A0A2H3BCQ4</accession>
<protein>
    <submittedName>
        <fullName evidence="1">Uncharacterized protein</fullName>
    </submittedName>
</protein>
<keyword evidence="2" id="KW-1185">Reference proteome</keyword>
<proteinExistence type="predicted"/>
<sequence>MKTSFWTPGATDSKCTSLAGGGLAILPSRNLLRDSISPPSSRTWMPILGATSGSVSTFRPKALWRGLAGRLRATLARSVVAATTSLKCDSLSMSIIQDGFTGAIVSGPISMKPAPPLDSFSCHQLSLSRAVIEASDLLQLLFPQACHRGRTVCLYPSSDPLDHLASFGGVDLKEDSAHSTYLHPFPIAYNISSLR</sequence>